<dbReference type="AlphaFoldDB" id="A0A2P5EMT5"/>
<dbReference type="InterPro" id="IPR055411">
    <property type="entry name" value="LRR_FXL15/At3g58940/PEG3-like"/>
</dbReference>
<gene>
    <name evidence="2" type="ORF">TorRG33x02_172650</name>
</gene>
<sequence>MSESLKTISIDRFTSLPEDVAHRVVTFLSMEHVSRLSVVSRRCRQLCVSSPVLEVIDVPYRTNATKRTQLMNYVDRLLLLRRGMSIRRFIIVWCLETSLGINGAEEEYRVLSWLHNGFICNFKELKLLLSLNSGYFTVPPSLLRSMSLESLTVCILYGLVKFPSCSSTGFSSLKYLHLTCVRIDESFGNWISTCCKLLKTLHLGQIKETKSIVINSSSITELDIASTDHELCRLQVSAGLLERMTLWWEFDSSNDRALQLSIPKVQMFFWKGNILRLPITENLSGLKSAGSILFPSASTLTSQNIVRLYCDFSHLSSPNLFDTDLCVLSVQGRLPILVTSLLAIHILTTSICIDLVQLVASLFEGSSTPYRYLYIWNKILLSHTEAIERDHKSMKCSDAQNETIFMQNLKFVTIELISQGKNELEMIKYLLKNVKYLQMITILYASPLGSDVVGEIRGHERASADVVVNFHPM</sequence>
<dbReference type="InterPro" id="IPR006566">
    <property type="entry name" value="FBD"/>
</dbReference>
<organism evidence="2 3">
    <name type="scientific">Trema orientale</name>
    <name type="common">Charcoal tree</name>
    <name type="synonym">Celtis orientalis</name>
    <dbReference type="NCBI Taxonomy" id="63057"/>
    <lineage>
        <taxon>Eukaryota</taxon>
        <taxon>Viridiplantae</taxon>
        <taxon>Streptophyta</taxon>
        <taxon>Embryophyta</taxon>
        <taxon>Tracheophyta</taxon>
        <taxon>Spermatophyta</taxon>
        <taxon>Magnoliopsida</taxon>
        <taxon>eudicotyledons</taxon>
        <taxon>Gunneridae</taxon>
        <taxon>Pentapetalae</taxon>
        <taxon>rosids</taxon>
        <taxon>fabids</taxon>
        <taxon>Rosales</taxon>
        <taxon>Cannabaceae</taxon>
        <taxon>Trema</taxon>
    </lineage>
</organism>
<dbReference type="STRING" id="63057.A0A2P5EMT5"/>
<dbReference type="EMBL" id="JXTC01000124">
    <property type="protein sequence ID" value="PON86881.1"/>
    <property type="molecule type" value="Genomic_DNA"/>
</dbReference>
<dbReference type="InterPro" id="IPR001810">
    <property type="entry name" value="F-box_dom"/>
</dbReference>
<reference evidence="3" key="1">
    <citation type="submission" date="2016-06" db="EMBL/GenBank/DDBJ databases">
        <title>Parallel loss of symbiosis genes in relatives of nitrogen-fixing non-legume Parasponia.</title>
        <authorList>
            <person name="Van Velzen R."/>
            <person name="Holmer R."/>
            <person name="Bu F."/>
            <person name="Rutten L."/>
            <person name="Van Zeijl A."/>
            <person name="Liu W."/>
            <person name="Santuari L."/>
            <person name="Cao Q."/>
            <person name="Sharma T."/>
            <person name="Shen D."/>
            <person name="Roswanjaya Y."/>
            <person name="Wardhani T."/>
            <person name="Kalhor M.S."/>
            <person name="Jansen J."/>
            <person name="Van den Hoogen J."/>
            <person name="Gungor B."/>
            <person name="Hartog M."/>
            <person name="Hontelez J."/>
            <person name="Verver J."/>
            <person name="Yang W.-C."/>
            <person name="Schijlen E."/>
            <person name="Repin R."/>
            <person name="Schilthuizen M."/>
            <person name="Schranz E."/>
            <person name="Heidstra R."/>
            <person name="Miyata K."/>
            <person name="Fedorova E."/>
            <person name="Kohlen W."/>
            <person name="Bisseling T."/>
            <person name="Smit S."/>
            <person name="Geurts R."/>
        </authorList>
    </citation>
    <scope>NUCLEOTIDE SEQUENCE [LARGE SCALE GENOMIC DNA]</scope>
    <source>
        <strain evidence="3">cv. RG33-2</strain>
    </source>
</reference>
<comment type="caution">
    <text evidence="2">The sequence shown here is derived from an EMBL/GenBank/DDBJ whole genome shotgun (WGS) entry which is preliminary data.</text>
</comment>
<dbReference type="InParanoid" id="A0A2P5EMT5"/>
<dbReference type="Proteomes" id="UP000237000">
    <property type="component" value="Unassembled WGS sequence"/>
</dbReference>
<accession>A0A2P5EMT5</accession>
<dbReference type="PANTHER" id="PTHR34223:SF51">
    <property type="entry name" value="OS06G0556300 PROTEIN"/>
    <property type="match status" value="1"/>
</dbReference>
<proteinExistence type="predicted"/>
<evidence type="ECO:0000313" key="3">
    <source>
        <dbReference type="Proteomes" id="UP000237000"/>
    </source>
</evidence>
<dbReference type="Pfam" id="PF00646">
    <property type="entry name" value="F-box"/>
    <property type="match status" value="1"/>
</dbReference>
<protein>
    <submittedName>
        <fullName evidence="2">F-box domain containing protein</fullName>
    </submittedName>
</protein>
<dbReference type="InterPro" id="IPR053197">
    <property type="entry name" value="F-box_SCFL_complex_component"/>
</dbReference>
<dbReference type="OrthoDB" id="594804at2759"/>
<dbReference type="InterPro" id="IPR036047">
    <property type="entry name" value="F-box-like_dom_sf"/>
</dbReference>
<name>A0A2P5EMT5_TREOI</name>
<dbReference type="SMART" id="SM00579">
    <property type="entry name" value="FBD"/>
    <property type="match status" value="1"/>
</dbReference>
<dbReference type="SUPFAM" id="SSF81383">
    <property type="entry name" value="F-box domain"/>
    <property type="match status" value="1"/>
</dbReference>
<dbReference type="Pfam" id="PF24758">
    <property type="entry name" value="LRR_At5g56370"/>
    <property type="match status" value="1"/>
</dbReference>
<keyword evidence="3" id="KW-1185">Reference proteome</keyword>
<evidence type="ECO:0000313" key="2">
    <source>
        <dbReference type="EMBL" id="PON86881.1"/>
    </source>
</evidence>
<feature type="domain" description="F-box" evidence="1">
    <location>
        <begin position="10"/>
        <end position="56"/>
    </location>
</feature>
<dbReference type="PROSITE" id="PS50181">
    <property type="entry name" value="FBOX"/>
    <property type="match status" value="1"/>
</dbReference>
<dbReference type="PANTHER" id="PTHR34223">
    <property type="entry name" value="OS11G0201299 PROTEIN"/>
    <property type="match status" value="1"/>
</dbReference>
<evidence type="ECO:0000259" key="1">
    <source>
        <dbReference type="PROSITE" id="PS50181"/>
    </source>
</evidence>